<keyword evidence="4" id="KW-0433">Leucine-rich repeat</keyword>
<evidence type="ECO:0000256" key="5">
    <source>
        <dbReference type="ARBA" id="ARBA00022692"/>
    </source>
</evidence>
<evidence type="ECO:0000256" key="8">
    <source>
        <dbReference type="ARBA" id="ARBA00023136"/>
    </source>
</evidence>
<name>A0AAV1AIH3_VICFA</name>
<keyword evidence="5 12" id="KW-0812">Transmembrane</keyword>
<dbReference type="AlphaFoldDB" id="A0AAV1AIH3"/>
<dbReference type="GO" id="GO:0005886">
    <property type="term" value="C:plasma membrane"/>
    <property type="evidence" value="ECO:0007669"/>
    <property type="project" value="UniProtKB-SubCell"/>
</dbReference>
<dbReference type="SUPFAM" id="SSF52058">
    <property type="entry name" value="L domain-like"/>
    <property type="match status" value="1"/>
</dbReference>
<evidence type="ECO:0000256" key="3">
    <source>
        <dbReference type="ARBA" id="ARBA00022475"/>
    </source>
</evidence>
<feature type="transmembrane region" description="Helical" evidence="12">
    <location>
        <begin position="299"/>
        <end position="327"/>
    </location>
</feature>
<dbReference type="Pfam" id="PF00560">
    <property type="entry name" value="LRR_1"/>
    <property type="match status" value="1"/>
</dbReference>
<gene>
    <name evidence="13" type="ORF">VFH_IV150120</name>
</gene>
<organism evidence="13 14">
    <name type="scientific">Vicia faba</name>
    <name type="common">Broad bean</name>
    <name type="synonym">Faba vulgaris</name>
    <dbReference type="NCBI Taxonomy" id="3906"/>
    <lineage>
        <taxon>Eukaryota</taxon>
        <taxon>Viridiplantae</taxon>
        <taxon>Streptophyta</taxon>
        <taxon>Embryophyta</taxon>
        <taxon>Tracheophyta</taxon>
        <taxon>Spermatophyta</taxon>
        <taxon>Magnoliopsida</taxon>
        <taxon>eudicotyledons</taxon>
        <taxon>Gunneridae</taxon>
        <taxon>Pentapetalae</taxon>
        <taxon>rosids</taxon>
        <taxon>fabids</taxon>
        <taxon>Fabales</taxon>
        <taxon>Fabaceae</taxon>
        <taxon>Papilionoideae</taxon>
        <taxon>50 kb inversion clade</taxon>
        <taxon>NPAAA clade</taxon>
        <taxon>Hologalegina</taxon>
        <taxon>IRL clade</taxon>
        <taxon>Fabeae</taxon>
        <taxon>Vicia</taxon>
    </lineage>
</organism>
<keyword evidence="8 12" id="KW-0472">Membrane</keyword>
<keyword evidence="6" id="KW-0677">Repeat</keyword>
<evidence type="ECO:0000256" key="10">
    <source>
        <dbReference type="ARBA" id="ARBA00023180"/>
    </source>
</evidence>
<dbReference type="EMBL" id="OX451739">
    <property type="protein sequence ID" value="CAI8609784.1"/>
    <property type="molecule type" value="Genomic_DNA"/>
</dbReference>
<dbReference type="InterPro" id="IPR032675">
    <property type="entry name" value="LRR_dom_sf"/>
</dbReference>
<evidence type="ECO:0000256" key="12">
    <source>
        <dbReference type="SAM" id="Phobius"/>
    </source>
</evidence>
<evidence type="ECO:0000313" key="13">
    <source>
        <dbReference type="EMBL" id="CAI8609784.1"/>
    </source>
</evidence>
<feature type="region of interest" description="Disordered" evidence="11">
    <location>
        <begin position="23"/>
        <end position="43"/>
    </location>
</feature>
<dbReference type="Proteomes" id="UP001157006">
    <property type="component" value="Chromosome 4"/>
</dbReference>
<evidence type="ECO:0000256" key="11">
    <source>
        <dbReference type="SAM" id="MobiDB-lite"/>
    </source>
</evidence>
<keyword evidence="7 12" id="KW-1133">Transmembrane helix</keyword>
<accession>A0AAV1AIH3</accession>
<reference evidence="13 14" key="1">
    <citation type="submission" date="2023-01" db="EMBL/GenBank/DDBJ databases">
        <authorList>
            <person name="Kreplak J."/>
        </authorList>
    </citation>
    <scope>NUCLEOTIDE SEQUENCE [LARGE SCALE GENOMIC DNA]</scope>
</reference>
<protein>
    <submittedName>
        <fullName evidence="13">Uncharacterized protein</fullName>
    </submittedName>
</protein>
<proteinExistence type="inferred from homology"/>
<evidence type="ECO:0000256" key="4">
    <source>
        <dbReference type="ARBA" id="ARBA00022614"/>
    </source>
</evidence>
<evidence type="ECO:0000313" key="14">
    <source>
        <dbReference type="Proteomes" id="UP001157006"/>
    </source>
</evidence>
<keyword evidence="3" id="KW-1003">Cell membrane</keyword>
<dbReference type="InterPro" id="IPR001611">
    <property type="entry name" value="Leu-rich_rpt"/>
</dbReference>
<evidence type="ECO:0000256" key="7">
    <source>
        <dbReference type="ARBA" id="ARBA00022989"/>
    </source>
</evidence>
<dbReference type="PANTHER" id="PTHR27004">
    <property type="entry name" value="RECEPTOR-LIKE PROTEIN 12 ISOFORM X1"/>
    <property type="match status" value="1"/>
</dbReference>
<evidence type="ECO:0000256" key="2">
    <source>
        <dbReference type="ARBA" id="ARBA00009592"/>
    </source>
</evidence>
<dbReference type="Gene3D" id="3.80.10.10">
    <property type="entry name" value="Ribonuclease Inhibitor"/>
    <property type="match status" value="1"/>
</dbReference>
<keyword evidence="14" id="KW-1185">Reference proteome</keyword>
<feature type="compositionally biased region" description="Low complexity" evidence="11">
    <location>
        <begin position="32"/>
        <end position="43"/>
    </location>
</feature>
<feature type="compositionally biased region" description="Polar residues" evidence="11">
    <location>
        <begin position="69"/>
        <end position="86"/>
    </location>
</feature>
<evidence type="ECO:0000256" key="9">
    <source>
        <dbReference type="ARBA" id="ARBA00023170"/>
    </source>
</evidence>
<feature type="region of interest" description="Disordered" evidence="11">
    <location>
        <begin position="69"/>
        <end position="98"/>
    </location>
</feature>
<sequence>MIDESPPLKRSVSAGAAIPVGNGIYKNPPTQGSPSGSDVSESSVPIVNSSHIYRPVPTRTVAALPLVESKTTSSSKSNDPPTSLSVSLPGIDSSSEDLNRVTEPVTTNRLCSHLLFNLFLILISLIINFMVIFKVHFFSIHNHLLVLDLSYNRFSGELPLWNGIRNGSVVVQVFDLSSNSFNGTLPVSLIQNLAEGDKSSSLRFLDFSSNDFDDAIQTGLGASSKLVRFRVGFNLLSGNIPIDVYDLTSSIPKDIGKLLKSEKLLLYVNNLTGTFPPAITLRFRGILYRERHPRFLFSVIYFHALHFSLVVHCALFAAGSIILHLVFLTLSARDLFSPEV</sequence>
<comment type="similarity">
    <text evidence="2">Belongs to the RLP family.</text>
</comment>
<evidence type="ECO:0000256" key="1">
    <source>
        <dbReference type="ARBA" id="ARBA00004251"/>
    </source>
</evidence>
<comment type="subcellular location">
    <subcellularLocation>
        <location evidence="1">Cell membrane</location>
        <topology evidence="1">Single-pass type I membrane protein</topology>
    </subcellularLocation>
</comment>
<dbReference type="Pfam" id="PF13516">
    <property type="entry name" value="LRR_6"/>
    <property type="match status" value="1"/>
</dbReference>
<feature type="transmembrane region" description="Helical" evidence="12">
    <location>
        <begin position="114"/>
        <end position="133"/>
    </location>
</feature>
<dbReference type="PANTHER" id="PTHR27004:SF203">
    <property type="entry name" value="LEUCINE-RICH REPEAT-CONTAINING N-TERMINAL PLANT-TYPE DOMAIN-CONTAINING PROTEIN"/>
    <property type="match status" value="1"/>
</dbReference>
<evidence type="ECO:0000256" key="6">
    <source>
        <dbReference type="ARBA" id="ARBA00022737"/>
    </source>
</evidence>
<keyword evidence="10" id="KW-0325">Glycoprotein</keyword>
<keyword evidence="9" id="KW-0675">Receptor</keyword>